<proteinExistence type="predicted"/>
<evidence type="ECO:0000259" key="7">
    <source>
        <dbReference type="Pfam" id="PF00892"/>
    </source>
</evidence>
<evidence type="ECO:0000313" key="9">
    <source>
        <dbReference type="Proteomes" id="UP000468591"/>
    </source>
</evidence>
<protein>
    <submittedName>
        <fullName evidence="8">EamA family transporter</fullName>
    </submittedName>
</protein>
<dbReference type="InterPro" id="IPR050638">
    <property type="entry name" value="AA-Vitamin_Transporters"/>
</dbReference>
<evidence type="ECO:0000256" key="3">
    <source>
        <dbReference type="ARBA" id="ARBA00022692"/>
    </source>
</evidence>
<feature type="transmembrane region" description="Helical" evidence="6">
    <location>
        <begin position="70"/>
        <end position="87"/>
    </location>
</feature>
<organism evidence="8 9">
    <name type="scientific">Sulfitobacter sediminilitoris</name>
    <dbReference type="NCBI Taxonomy" id="2698830"/>
    <lineage>
        <taxon>Bacteria</taxon>
        <taxon>Pseudomonadati</taxon>
        <taxon>Pseudomonadota</taxon>
        <taxon>Alphaproteobacteria</taxon>
        <taxon>Rhodobacterales</taxon>
        <taxon>Roseobacteraceae</taxon>
        <taxon>Sulfitobacter</taxon>
    </lineage>
</organism>
<feature type="domain" description="EamA" evidence="7">
    <location>
        <begin position="12"/>
        <end position="142"/>
    </location>
</feature>
<dbReference type="InterPro" id="IPR000620">
    <property type="entry name" value="EamA_dom"/>
</dbReference>
<dbReference type="AlphaFoldDB" id="A0A6P0C7E5"/>
<keyword evidence="5 6" id="KW-0472">Membrane</keyword>
<evidence type="ECO:0000256" key="6">
    <source>
        <dbReference type="SAM" id="Phobius"/>
    </source>
</evidence>
<feature type="transmembrane region" description="Helical" evidence="6">
    <location>
        <begin position="37"/>
        <end position="58"/>
    </location>
</feature>
<evidence type="ECO:0000256" key="2">
    <source>
        <dbReference type="ARBA" id="ARBA00022475"/>
    </source>
</evidence>
<evidence type="ECO:0000313" key="8">
    <source>
        <dbReference type="EMBL" id="NEK21340.1"/>
    </source>
</evidence>
<comment type="caution">
    <text evidence="8">The sequence shown here is derived from an EMBL/GenBank/DDBJ whole genome shotgun (WGS) entry which is preliminary data.</text>
</comment>
<keyword evidence="2" id="KW-1003">Cell membrane</keyword>
<dbReference type="PANTHER" id="PTHR32322:SF18">
    <property type="entry name" value="S-ADENOSYLMETHIONINE_S-ADENOSYLHOMOCYSTEINE TRANSPORTER"/>
    <property type="match status" value="1"/>
</dbReference>
<feature type="transmembrane region" description="Helical" evidence="6">
    <location>
        <begin position="272"/>
        <end position="290"/>
    </location>
</feature>
<dbReference type="EMBL" id="JAABNT010000001">
    <property type="protein sequence ID" value="NEK21340.1"/>
    <property type="molecule type" value="Genomic_DNA"/>
</dbReference>
<comment type="subcellular location">
    <subcellularLocation>
        <location evidence="1">Cell membrane</location>
        <topology evidence="1">Multi-pass membrane protein</topology>
    </subcellularLocation>
</comment>
<feature type="transmembrane region" description="Helical" evidence="6">
    <location>
        <begin position="221"/>
        <end position="240"/>
    </location>
</feature>
<dbReference type="RefSeq" id="WP_164352151.1">
    <property type="nucleotide sequence ID" value="NZ_JAABNT010000001.1"/>
</dbReference>
<dbReference type="PANTHER" id="PTHR32322">
    <property type="entry name" value="INNER MEMBRANE TRANSPORTER"/>
    <property type="match status" value="1"/>
</dbReference>
<sequence>MTSREIAFFTFCLVLMGAGWGATQPMTKIAVSTGYGHFGLVFWQLVIGAALMAGICAVRKLRLPLNGRALRLYLILAMIGTILPNSLSYQAAVHLPSGIMSLLLSMIPMFAFVIALMLGNDNLVWRRIIGLGFGLVGVLMIIAPAVDLGQPIPGFWAGVYLVTALFYAFEGNYIAKWGTEGLGPFPVMLGASLMGALVMAPVAFVSGQYIAPQWPLPVPQLALISASVVHVFVYATYVWLAGRAGAVFTVQVSYLVTGFGLIWARIILGEAYASAIWIALGAMFVGMYLVQPRPTLADAPAMGEN</sequence>
<feature type="transmembrane region" description="Helical" evidence="6">
    <location>
        <begin position="128"/>
        <end position="146"/>
    </location>
</feature>
<name>A0A6P0C7E5_9RHOB</name>
<gene>
    <name evidence="8" type="ORF">GV827_02850</name>
</gene>
<evidence type="ECO:0000256" key="1">
    <source>
        <dbReference type="ARBA" id="ARBA00004651"/>
    </source>
</evidence>
<feature type="transmembrane region" description="Helical" evidence="6">
    <location>
        <begin position="99"/>
        <end position="119"/>
    </location>
</feature>
<keyword evidence="4 6" id="KW-1133">Transmembrane helix</keyword>
<dbReference type="Pfam" id="PF00892">
    <property type="entry name" value="EamA"/>
    <property type="match status" value="2"/>
</dbReference>
<keyword evidence="9" id="KW-1185">Reference proteome</keyword>
<feature type="transmembrane region" description="Helical" evidence="6">
    <location>
        <begin position="152"/>
        <end position="175"/>
    </location>
</feature>
<keyword evidence="3 6" id="KW-0812">Transmembrane</keyword>
<dbReference type="GO" id="GO:0005886">
    <property type="term" value="C:plasma membrane"/>
    <property type="evidence" value="ECO:0007669"/>
    <property type="project" value="UniProtKB-SubCell"/>
</dbReference>
<dbReference type="InterPro" id="IPR037185">
    <property type="entry name" value="EmrE-like"/>
</dbReference>
<dbReference type="Proteomes" id="UP000468591">
    <property type="component" value="Unassembled WGS sequence"/>
</dbReference>
<feature type="transmembrane region" description="Helical" evidence="6">
    <location>
        <begin position="187"/>
        <end position="209"/>
    </location>
</feature>
<feature type="transmembrane region" description="Helical" evidence="6">
    <location>
        <begin position="247"/>
        <end position="266"/>
    </location>
</feature>
<evidence type="ECO:0000256" key="5">
    <source>
        <dbReference type="ARBA" id="ARBA00023136"/>
    </source>
</evidence>
<reference evidence="8 9" key="1">
    <citation type="submission" date="2020-01" db="EMBL/GenBank/DDBJ databases">
        <title>Sulfitobacter sediminilitoris sp. nov., isolated from a tidal flat.</title>
        <authorList>
            <person name="Park S."/>
            <person name="Yoon J.-H."/>
        </authorList>
    </citation>
    <scope>NUCLEOTIDE SEQUENCE [LARGE SCALE GENOMIC DNA]</scope>
    <source>
        <strain evidence="8 9">JBTF-M27</strain>
    </source>
</reference>
<dbReference type="SUPFAM" id="SSF103481">
    <property type="entry name" value="Multidrug resistance efflux transporter EmrE"/>
    <property type="match status" value="2"/>
</dbReference>
<feature type="domain" description="EamA" evidence="7">
    <location>
        <begin position="159"/>
        <end position="290"/>
    </location>
</feature>
<accession>A0A6P0C7E5</accession>
<evidence type="ECO:0000256" key="4">
    <source>
        <dbReference type="ARBA" id="ARBA00022989"/>
    </source>
</evidence>